<comment type="caution">
    <text evidence="1">The sequence shown here is derived from an EMBL/GenBank/DDBJ whole genome shotgun (WGS) entry which is preliminary data.</text>
</comment>
<proteinExistence type="predicted"/>
<dbReference type="EMBL" id="JFHN01000045">
    <property type="protein sequence ID" value="EXU75508.1"/>
    <property type="molecule type" value="Genomic_DNA"/>
</dbReference>
<dbReference type="PIRSF" id="PIRSF018634">
    <property type="entry name" value="UCP018634"/>
    <property type="match status" value="1"/>
</dbReference>
<dbReference type="AlphaFoldDB" id="A0A014N7X8"/>
<dbReference type="STRING" id="69222.BG55_10010"/>
<reference evidence="1 2" key="1">
    <citation type="submission" date="2014-02" db="EMBL/GenBank/DDBJ databases">
        <title>Draft genome of Erwinia mallotivora strain BT-MARDI, a papaya dieback pathogen.</title>
        <authorList>
            <person name="Redzuan R."/>
            <person name="Abu Bakar N."/>
            <person name="Badrun R."/>
            <person name="Mohd Raih M.F."/>
            <person name="Rozano L."/>
            <person name="Mat Amin N."/>
        </authorList>
    </citation>
    <scope>NUCLEOTIDE SEQUENCE [LARGE SCALE GENOMIC DNA]</scope>
    <source>
        <strain evidence="1 2">BT-MARDI</strain>
    </source>
</reference>
<dbReference type="OrthoDB" id="8607264at2"/>
<dbReference type="PATRIC" id="fig|69222.5.peg.2061"/>
<sequence length="119" mass="13499">MRIFKTKWFSKAAKSHAIKDSELCHAIEAAMQGKADDLGGGVYKKRLNQNRDRAIILAKGGEHWFYTFLYAKQDMANIDQAELAGFRELAKHYAALADEKITALLKSKELVEICHDDKK</sequence>
<protein>
    <submittedName>
        <fullName evidence="1">RelE family toxin-antitoxin system</fullName>
    </submittedName>
</protein>
<dbReference type="RefSeq" id="WP_034936866.1">
    <property type="nucleotide sequence ID" value="NZ_JFHN01000045.1"/>
</dbReference>
<organism evidence="1 2">
    <name type="scientific">Erwinia mallotivora</name>
    <dbReference type="NCBI Taxonomy" id="69222"/>
    <lineage>
        <taxon>Bacteria</taxon>
        <taxon>Pseudomonadati</taxon>
        <taxon>Pseudomonadota</taxon>
        <taxon>Gammaproteobacteria</taxon>
        <taxon>Enterobacterales</taxon>
        <taxon>Erwiniaceae</taxon>
        <taxon>Erwinia</taxon>
    </lineage>
</organism>
<name>A0A014N7X8_9GAMM</name>
<dbReference type="Proteomes" id="UP000019918">
    <property type="component" value="Unassembled WGS sequence"/>
</dbReference>
<accession>A0A014N7X8</accession>
<gene>
    <name evidence="1" type="ORF">BG55_10010</name>
</gene>
<dbReference type="InterPro" id="IPR009387">
    <property type="entry name" value="HigB-2"/>
</dbReference>
<keyword evidence="2" id="KW-1185">Reference proteome</keyword>
<dbReference type="Pfam" id="PF06296">
    <property type="entry name" value="RelE"/>
    <property type="match status" value="1"/>
</dbReference>
<evidence type="ECO:0000313" key="2">
    <source>
        <dbReference type="Proteomes" id="UP000019918"/>
    </source>
</evidence>
<evidence type="ECO:0000313" key="1">
    <source>
        <dbReference type="EMBL" id="EXU75508.1"/>
    </source>
</evidence>